<dbReference type="PANTHER" id="PTHR13774:SF39">
    <property type="entry name" value="BIOSYNTHESIS PROTEIN, PUTATIVE-RELATED"/>
    <property type="match status" value="1"/>
</dbReference>
<dbReference type="GO" id="GO:0005737">
    <property type="term" value="C:cytoplasm"/>
    <property type="evidence" value="ECO:0007669"/>
    <property type="project" value="TreeGrafter"/>
</dbReference>
<comment type="similarity">
    <text evidence="1">Belongs to the PhzF family.</text>
</comment>
<evidence type="ECO:0000256" key="1">
    <source>
        <dbReference type="ARBA" id="ARBA00008270"/>
    </source>
</evidence>
<dbReference type="NCBIfam" id="TIGR00654">
    <property type="entry name" value="PhzF_family"/>
    <property type="match status" value="1"/>
</dbReference>
<proteinExistence type="inferred from homology"/>
<evidence type="ECO:0000313" key="5">
    <source>
        <dbReference type="Proteomes" id="UP000034457"/>
    </source>
</evidence>
<dbReference type="SUPFAM" id="SSF54506">
    <property type="entry name" value="Diaminopimelate epimerase-like"/>
    <property type="match status" value="1"/>
</dbReference>
<dbReference type="Proteomes" id="UP000034457">
    <property type="component" value="Unassembled WGS sequence"/>
</dbReference>
<dbReference type="GO" id="GO:0016853">
    <property type="term" value="F:isomerase activity"/>
    <property type="evidence" value="ECO:0007669"/>
    <property type="project" value="UniProtKB-KW"/>
</dbReference>
<reference evidence="4 5" key="1">
    <citation type="journal article" date="2015" name="Nature">
        <title>rRNA introns, odd ribosomes, and small enigmatic genomes across a large radiation of phyla.</title>
        <authorList>
            <person name="Brown C.T."/>
            <person name="Hug L.A."/>
            <person name="Thomas B.C."/>
            <person name="Sharon I."/>
            <person name="Castelle C.J."/>
            <person name="Singh A."/>
            <person name="Wilkins M.J."/>
            <person name="Williams K.H."/>
            <person name="Banfield J.F."/>
        </authorList>
    </citation>
    <scope>NUCLEOTIDE SEQUENCE [LARGE SCALE GENOMIC DNA]</scope>
</reference>
<dbReference type="STRING" id="1618478.UR68_C0005G0018"/>
<organism evidence="4 5">
    <name type="scientific">Candidatus Roizmanbacteria bacterium GW2011_GWA2_35_19</name>
    <dbReference type="NCBI Taxonomy" id="1618478"/>
    <lineage>
        <taxon>Bacteria</taxon>
        <taxon>Candidatus Roizmaniibacteriota</taxon>
    </lineage>
</organism>
<accession>A0A0G0BVD2</accession>
<dbReference type="AlphaFoldDB" id="A0A0G0BVD2"/>
<gene>
    <name evidence="4" type="ORF">UR68_C0005G0018</name>
</gene>
<comment type="caution">
    <text evidence="4">The sequence shown here is derived from an EMBL/GenBank/DDBJ whole genome shotgun (WGS) entry which is preliminary data.</text>
</comment>
<dbReference type="PATRIC" id="fig|1618478.3.peg.285"/>
<keyword evidence="2" id="KW-0413">Isomerase</keyword>
<sequence length="291" mass="32378">MKIKVYLLSAFGVSKDGGNLAGVVLNADFLTDNQKKSISRTVNYSETAFVSSSNKADYKVAFFTPKDEVNLCGHATIAAYSLLHQKHLLKSGVYKQELKSEILPIEIADDGLILMDQALPIFSEEILIKKITNIFNIPESIILKTKLKSQIVSTGLRDIFLPIINREALFNLKPDLNKMRALNKETHTVGFHAFTLNTININSLAHCRNFAPLYGINEEAATGSSSGALACYLFRNKTLKNINVNKLMFEQGYSMGKPSKIHVLLEEKNEAIKRVRIGGKAILFGEKEIEI</sequence>
<dbReference type="InterPro" id="IPR003719">
    <property type="entry name" value="Phenazine_PhzF-like"/>
</dbReference>
<evidence type="ECO:0000256" key="3">
    <source>
        <dbReference type="PIRSR" id="PIRSR016184-1"/>
    </source>
</evidence>
<protein>
    <submittedName>
        <fullName evidence="4">Phenazine biosynthesis protein PhzF family</fullName>
    </submittedName>
</protein>
<dbReference type="PIRSF" id="PIRSF016184">
    <property type="entry name" value="PhzC_PhzF"/>
    <property type="match status" value="1"/>
</dbReference>
<dbReference type="EMBL" id="LBQC01000005">
    <property type="protein sequence ID" value="KKP73284.1"/>
    <property type="molecule type" value="Genomic_DNA"/>
</dbReference>
<dbReference type="Pfam" id="PF02567">
    <property type="entry name" value="PhzC-PhzF"/>
    <property type="match status" value="1"/>
</dbReference>
<evidence type="ECO:0000256" key="2">
    <source>
        <dbReference type="ARBA" id="ARBA00023235"/>
    </source>
</evidence>
<feature type="active site" evidence="3">
    <location>
        <position position="46"/>
    </location>
</feature>
<dbReference type="PANTHER" id="PTHR13774">
    <property type="entry name" value="PHENAZINE BIOSYNTHESIS PROTEIN"/>
    <property type="match status" value="1"/>
</dbReference>
<evidence type="ECO:0000313" key="4">
    <source>
        <dbReference type="EMBL" id="KKP73284.1"/>
    </source>
</evidence>
<name>A0A0G0BVD2_9BACT</name>
<dbReference type="Gene3D" id="3.10.310.10">
    <property type="entry name" value="Diaminopimelate Epimerase, Chain A, domain 1"/>
    <property type="match status" value="2"/>
</dbReference>